<feature type="transmembrane region" description="Helical" evidence="6">
    <location>
        <begin position="112"/>
        <end position="135"/>
    </location>
</feature>
<evidence type="ECO:0000256" key="6">
    <source>
        <dbReference type="SAM" id="Phobius"/>
    </source>
</evidence>
<name>A0A166N013_9EURO</name>
<dbReference type="VEuPathDB" id="FungiDB:AAP_06080"/>
<dbReference type="InterPro" id="IPR039357">
    <property type="entry name" value="SRD5A/TECR"/>
</dbReference>
<evidence type="ECO:0000256" key="3">
    <source>
        <dbReference type="ARBA" id="ARBA00022692"/>
    </source>
</evidence>
<dbReference type="Pfam" id="PF02544">
    <property type="entry name" value="Steroid_dh"/>
    <property type="match status" value="1"/>
</dbReference>
<dbReference type="AlphaFoldDB" id="A0A166N013"/>
<feature type="transmembrane region" description="Helical" evidence="6">
    <location>
        <begin position="155"/>
        <end position="173"/>
    </location>
</feature>
<evidence type="ECO:0000256" key="1">
    <source>
        <dbReference type="ARBA" id="ARBA00004141"/>
    </source>
</evidence>
<keyword evidence="5 6" id="KW-0472">Membrane</keyword>
<dbReference type="PANTHER" id="PTHR10556:SF43">
    <property type="entry name" value="STEROID 5-ALPHA-REDUCTASE DET2"/>
    <property type="match status" value="1"/>
</dbReference>
<evidence type="ECO:0000256" key="5">
    <source>
        <dbReference type="ARBA" id="ARBA00023136"/>
    </source>
</evidence>
<protein>
    <submittedName>
        <fullName evidence="8">3-oxo-5-alpha-steroid 4-dehydrogenase family protein</fullName>
    </submittedName>
</protein>
<gene>
    <name evidence="8" type="ORF">AAP_06080</name>
</gene>
<dbReference type="GO" id="GO:0006629">
    <property type="term" value="P:lipid metabolic process"/>
    <property type="evidence" value="ECO:0007669"/>
    <property type="project" value="InterPro"/>
</dbReference>
<evidence type="ECO:0000256" key="2">
    <source>
        <dbReference type="ARBA" id="ARBA00007742"/>
    </source>
</evidence>
<dbReference type="OrthoDB" id="5788137at2759"/>
<proteinExistence type="inferred from homology"/>
<feature type="domain" description="3-oxo-5-alpha-steroid 4-dehydrogenase C-terminal" evidence="7">
    <location>
        <begin position="112"/>
        <end position="233"/>
    </location>
</feature>
<evidence type="ECO:0000313" key="9">
    <source>
        <dbReference type="Proteomes" id="UP000242877"/>
    </source>
</evidence>
<feature type="transmembrane region" description="Helical" evidence="6">
    <location>
        <begin position="6"/>
        <end position="28"/>
    </location>
</feature>
<accession>A0A166N013</accession>
<keyword evidence="3 6" id="KW-0812">Transmembrane</keyword>
<dbReference type="Proteomes" id="UP000242877">
    <property type="component" value="Unassembled WGS sequence"/>
</dbReference>
<evidence type="ECO:0000256" key="4">
    <source>
        <dbReference type="ARBA" id="ARBA00022989"/>
    </source>
</evidence>
<organism evidence="8 9">
    <name type="scientific">Ascosphaera apis ARSEF 7405</name>
    <dbReference type="NCBI Taxonomy" id="392613"/>
    <lineage>
        <taxon>Eukaryota</taxon>
        <taxon>Fungi</taxon>
        <taxon>Dikarya</taxon>
        <taxon>Ascomycota</taxon>
        <taxon>Pezizomycotina</taxon>
        <taxon>Eurotiomycetes</taxon>
        <taxon>Eurotiomycetidae</taxon>
        <taxon>Onygenales</taxon>
        <taxon>Ascosphaeraceae</taxon>
        <taxon>Ascosphaera</taxon>
    </lineage>
</organism>
<evidence type="ECO:0000259" key="7">
    <source>
        <dbReference type="Pfam" id="PF02544"/>
    </source>
</evidence>
<keyword evidence="9" id="KW-1185">Reference proteome</keyword>
<dbReference type="GO" id="GO:0016020">
    <property type="term" value="C:membrane"/>
    <property type="evidence" value="ECO:0007669"/>
    <property type="project" value="UniProtKB-SubCell"/>
</dbReference>
<dbReference type="EMBL" id="AZGZ01000042">
    <property type="protein sequence ID" value="KZZ86960.1"/>
    <property type="molecule type" value="Genomic_DNA"/>
</dbReference>
<evidence type="ECO:0000313" key="8">
    <source>
        <dbReference type="EMBL" id="KZZ86960.1"/>
    </source>
</evidence>
<dbReference type="InterPro" id="IPR001104">
    <property type="entry name" value="3-oxo-5_a-steroid_4-DH_C"/>
</dbReference>
<sequence>MPPLSPAAYSWFLIAFQYFPIITLIQWFTPWYPQGKTSVKSNLNLPGRYAWCVMELVGPVNLIYTLFEAQSSYGTFATLPFANKLVAGLYVLHYLNRAIITPLFFAPSMSPIHVVVALFAVMFNYLNSSCLAGWLLGYGVYNHPSEDHNSSRSNYFPYVGLLLFAFGMYGNIISEHTLFRLRREAAEKKDHYEGKGKYDKVYVIPPAKGFFKTILFPHYVCEWIEWFGFAMVGFAVVNPVRASAFTAPNVTLAPYYIPLENLLVKRWGLVMPLPPILSFVNIAMTTAVRANSGRNWYVQRFGEKEVAGRGSVIPYCKWF</sequence>
<dbReference type="PANTHER" id="PTHR10556">
    <property type="entry name" value="3-OXO-5-ALPHA-STEROID 4-DEHYDROGENASE"/>
    <property type="match status" value="1"/>
</dbReference>
<comment type="caution">
    <text evidence="8">The sequence shown here is derived from an EMBL/GenBank/DDBJ whole genome shotgun (WGS) entry which is preliminary data.</text>
</comment>
<keyword evidence="4 6" id="KW-1133">Transmembrane helix</keyword>
<dbReference type="PROSITE" id="PS50244">
    <property type="entry name" value="S5A_REDUCTASE"/>
    <property type="match status" value="1"/>
</dbReference>
<comment type="subcellular location">
    <subcellularLocation>
        <location evidence="1">Membrane</location>
        <topology evidence="1">Multi-pass membrane protein</topology>
    </subcellularLocation>
</comment>
<reference evidence="8 9" key="1">
    <citation type="journal article" date="2016" name="Genome Biol. Evol.">
        <title>Divergent and convergent evolution of fungal pathogenicity.</title>
        <authorList>
            <person name="Shang Y."/>
            <person name="Xiao G."/>
            <person name="Zheng P."/>
            <person name="Cen K."/>
            <person name="Zhan S."/>
            <person name="Wang C."/>
        </authorList>
    </citation>
    <scope>NUCLEOTIDE SEQUENCE [LARGE SCALE GENOMIC DNA]</scope>
    <source>
        <strain evidence="8 9">ARSEF 7405</strain>
    </source>
</reference>
<dbReference type="GO" id="GO:0016627">
    <property type="term" value="F:oxidoreductase activity, acting on the CH-CH group of donors"/>
    <property type="evidence" value="ECO:0007669"/>
    <property type="project" value="InterPro"/>
</dbReference>
<comment type="similarity">
    <text evidence="2">Belongs to the steroid 5-alpha reductase family.</text>
</comment>